<evidence type="ECO:0000256" key="3">
    <source>
        <dbReference type="ARBA" id="ARBA00022692"/>
    </source>
</evidence>
<protein>
    <submittedName>
        <fullName evidence="14">RING-type domain-containing protein</fullName>
    </submittedName>
</protein>
<accession>A0A1I8JGB5</accession>
<evidence type="ECO:0000256" key="11">
    <source>
        <dbReference type="SAM" id="Phobius"/>
    </source>
</evidence>
<dbReference type="InterPro" id="IPR019786">
    <property type="entry name" value="Zinc_finger_PHD-type_CS"/>
</dbReference>
<evidence type="ECO:0000313" key="14">
    <source>
        <dbReference type="WBParaSite" id="maker-uti_cns_0047361-snap-gene-0.7-mRNA-1"/>
    </source>
</evidence>
<evidence type="ECO:0000313" key="13">
    <source>
        <dbReference type="Proteomes" id="UP000095280"/>
    </source>
</evidence>
<evidence type="ECO:0000256" key="6">
    <source>
        <dbReference type="ARBA" id="ARBA00022833"/>
    </source>
</evidence>
<feature type="region of interest" description="Disordered" evidence="10">
    <location>
        <begin position="142"/>
        <end position="215"/>
    </location>
</feature>
<dbReference type="PROSITE" id="PS01359">
    <property type="entry name" value="ZF_PHD_1"/>
    <property type="match status" value="1"/>
</dbReference>
<evidence type="ECO:0000256" key="4">
    <source>
        <dbReference type="ARBA" id="ARBA00022723"/>
    </source>
</evidence>
<dbReference type="Gene3D" id="3.30.40.10">
    <property type="entry name" value="Zinc/RING finger domain, C3HC4 (zinc finger)"/>
    <property type="match status" value="1"/>
</dbReference>
<dbReference type="WBParaSite" id="maker-uti_cns_0047361-snap-gene-0.7-mRNA-1">
    <property type="protein sequence ID" value="maker-uti_cns_0047361-snap-gene-0.7-mRNA-1"/>
    <property type="gene ID" value="maker-uti_cns_0047361-snap-gene-0.7"/>
</dbReference>
<evidence type="ECO:0000256" key="7">
    <source>
        <dbReference type="ARBA" id="ARBA00022989"/>
    </source>
</evidence>
<comment type="subcellular location">
    <subcellularLocation>
        <location evidence="1">Membrane</location>
        <topology evidence="1">Single-pass membrane protein</topology>
    </subcellularLocation>
</comment>
<feature type="domain" description="RING-type" evidence="12">
    <location>
        <begin position="53"/>
        <end position="101"/>
    </location>
</feature>
<dbReference type="Proteomes" id="UP000095280">
    <property type="component" value="Unplaced"/>
</dbReference>
<dbReference type="PANTHER" id="PTHR12981:SF0">
    <property type="entry name" value="ZINC FINGER PROTEIN-LIKE 1"/>
    <property type="match status" value="1"/>
</dbReference>
<keyword evidence="8 11" id="KW-0472">Membrane</keyword>
<sequence length="317" mass="34227">MGLCKCPKKKVTNLFCFEHRVNVCENCLVENHGKCVVQSYLQWLQDSDYNPNCTLCNHSLQDEDCIRLTCYDIFHWRCLNQSMQRLPSNTAPAGYECPICSRSVIPADNAAGPVVEGIRAKLRGATWAQTALGVVSMATQQQQQAAAESPPGAVSQRLPTDSVEMTSERSAVVGHLGHGVSKKSAGGGGGGGGFRMAPPPSTYGQQQQRQRDVDENKYARRPAFTWLAWVLRSGAAGGPSASRRAPLSPRRRLLLVGFLVFLASSTLLYLMSTLGRQAAESDPMLRPELNPNIRVQHHAAVVGGVDGARGGSAPEAI</sequence>
<dbReference type="AlphaFoldDB" id="A0A1I8JGB5"/>
<dbReference type="InterPro" id="IPR013083">
    <property type="entry name" value="Znf_RING/FYVE/PHD"/>
</dbReference>
<feature type="compositionally biased region" description="Polar residues" evidence="10">
    <location>
        <begin position="157"/>
        <end position="169"/>
    </location>
</feature>
<comment type="similarity">
    <text evidence="2">Belongs to the ZFPL1 family.</text>
</comment>
<dbReference type="Pfam" id="PF25998">
    <property type="entry name" value="U-box_ZFPL1"/>
    <property type="match status" value="1"/>
</dbReference>
<dbReference type="GO" id="GO:0016020">
    <property type="term" value="C:membrane"/>
    <property type="evidence" value="ECO:0007669"/>
    <property type="project" value="UniProtKB-SubCell"/>
</dbReference>
<evidence type="ECO:0000259" key="12">
    <source>
        <dbReference type="PROSITE" id="PS50089"/>
    </source>
</evidence>
<evidence type="ECO:0000256" key="8">
    <source>
        <dbReference type="ARBA" id="ARBA00023136"/>
    </source>
</evidence>
<feature type="compositionally biased region" description="Gly residues" evidence="10">
    <location>
        <begin position="185"/>
        <end position="194"/>
    </location>
</feature>
<dbReference type="CDD" id="cd16487">
    <property type="entry name" value="mRING-H2-C3DHC3_ZFPL1"/>
    <property type="match status" value="1"/>
</dbReference>
<keyword evidence="5 9" id="KW-0863">Zinc-finger</keyword>
<name>A0A1I8JGB5_9PLAT</name>
<evidence type="ECO:0000256" key="10">
    <source>
        <dbReference type="SAM" id="MobiDB-lite"/>
    </source>
</evidence>
<organism evidence="13 14">
    <name type="scientific">Macrostomum lignano</name>
    <dbReference type="NCBI Taxonomy" id="282301"/>
    <lineage>
        <taxon>Eukaryota</taxon>
        <taxon>Metazoa</taxon>
        <taxon>Spiralia</taxon>
        <taxon>Lophotrochozoa</taxon>
        <taxon>Platyhelminthes</taxon>
        <taxon>Rhabditophora</taxon>
        <taxon>Macrostomorpha</taxon>
        <taxon>Macrostomida</taxon>
        <taxon>Macrostomidae</taxon>
        <taxon>Macrostomum</taxon>
    </lineage>
</organism>
<reference evidence="14" key="1">
    <citation type="submission" date="2016-11" db="UniProtKB">
        <authorList>
            <consortium name="WormBaseParasite"/>
        </authorList>
    </citation>
    <scope>IDENTIFICATION</scope>
</reference>
<evidence type="ECO:0000256" key="2">
    <source>
        <dbReference type="ARBA" id="ARBA00005561"/>
    </source>
</evidence>
<dbReference type="GO" id="GO:0005794">
    <property type="term" value="C:Golgi apparatus"/>
    <property type="evidence" value="ECO:0007669"/>
    <property type="project" value="TreeGrafter"/>
</dbReference>
<dbReference type="InterPro" id="IPR058731">
    <property type="entry name" value="Znf-B_box_ZFPL1-like"/>
</dbReference>
<evidence type="ECO:0000256" key="1">
    <source>
        <dbReference type="ARBA" id="ARBA00004167"/>
    </source>
</evidence>
<keyword evidence="6" id="KW-0862">Zinc</keyword>
<dbReference type="SUPFAM" id="SSF57850">
    <property type="entry name" value="RING/U-box"/>
    <property type="match status" value="1"/>
</dbReference>
<proteinExistence type="inferred from homology"/>
<dbReference type="InterPro" id="IPR058730">
    <property type="entry name" value="U-box_ZFPL1-like"/>
</dbReference>
<keyword evidence="4" id="KW-0479">Metal-binding</keyword>
<dbReference type="Pfam" id="PF25993">
    <property type="entry name" value="zf-B_box_ZFPL1"/>
    <property type="match status" value="1"/>
</dbReference>
<evidence type="ECO:0000256" key="9">
    <source>
        <dbReference type="PROSITE-ProRule" id="PRU00175"/>
    </source>
</evidence>
<dbReference type="InterPro" id="IPR001841">
    <property type="entry name" value="Znf_RING"/>
</dbReference>
<keyword evidence="13" id="KW-1185">Reference proteome</keyword>
<dbReference type="PROSITE" id="PS50089">
    <property type="entry name" value="ZF_RING_2"/>
    <property type="match status" value="1"/>
</dbReference>
<dbReference type="GO" id="GO:0008270">
    <property type="term" value="F:zinc ion binding"/>
    <property type="evidence" value="ECO:0007669"/>
    <property type="project" value="UniProtKB-KW"/>
</dbReference>
<dbReference type="PANTHER" id="PTHR12981">
    <property type="entry name" value="ZINC FINGER PROTEIN-LIKE 1"/>
    <property type="match status" value="1"/>
</dbReference>
<dbReference type="InterPro" id="IPR039043">
    <property type="entry name" value="ZFPL1"/>
</dbReference>
<evidence type="ECO:0000256" key="5">
    <source>
        <dbReference type="ARBA" id="ARBA00022771"/>
    </source>
</evidence>
<keyword evidence="7 11" id="KW-1133">Transmembrane helix</keyword>
<keyword evidence="3 11" id="KW-0812">Transmembrane</keyword>
<feature type="transmembrane region" description="Helical" evidence="11">
    <location>
        <begin position="253"/>
        <end position="271"/>
    </location>
</feature>